<accession>A0A8J5IJE7</accession>
<organism evidence="1 2">
    <name type="scientific">Zingiber officinale</name>
    <name type="common">Ginger</name>
    <name type="synonym">Amomum zingiber</name>
    <dbReference type="NCBI Taxonomy" id="94328"/>
    <lineage>
        <taxon>Eukaryota</taxon>
        <taxon>Viridiplantae</taxon>
        <taxon>Streptophyta</taxon>
        <taxon>Embryophyta</taxon>
        <taxon>Tracheophyta</taxon>
        <taxon>Spermatophyta</taxon>
        <taxon>Magnoliopsida</taxon>
        <taxon>Liliopsida</taxon>
        <taxon>Zingiberales</taxon>
        <taxon>Zingiberaceae</taxon>
        <taxon>Zingiber</taxon>
    </lineage>
</organism>
<evidence type="ECO:0000313" key="1">
    <source>
        <dbReference type="EMBL" id="KAG6535298.1"/>
    </source>
</evidence>
<dbReference type="EMBL" id="JACMSC010000001">
    <property type="protein sequence ID" value="KAG6535298.1"/>
    <property type="molecule type" value="Genomic_DNA"/>
</dbReference>
<dbReference type="AlphaFoldDB" id="A0A8J5IJE7"/>
<gene>
    <name evidence="1" type="ORF">ZIOFF_000263</name>
</gene>
<protein>
    <submittedName>
        <fullName evidence="1">Uncharacterized protein</fullName>
    </submittedName>
</protein>
<reference evidence="1 2" key="1">
    <citation type="submission" date="2020-08" db="EMBL/GenBank/DDBJ databases">
        <title>Plant Genome Project.</title>
        <authorList>
            <person name="Zhang R.-G."/>
        </authorList>
    </citation>
    <scope>NUCLEOTIDE SEQUENCE [LARGE SCALE GENOMIC DNA]</scope>
    <source>
        <tissue evidence="1">Rhizome</tissue>
    </source>
</reference>
<keyword evidence="2" id="KW-1185">Reference proteome</keyword>
<dbReference type="Proteomes" id="UP000734854">
    <property type="component" value="Unassembled WGS sequence"/>
</dbReference>
<sequence>MKKREKKDLIALATMSQEAWEILKTTSDGVDKVKKICLQQKALETISNYFSRVISIVHQMRKNVVAIEESKDLEVMDVEELM</sequence>
<name>A0A8J5IJE7_ZINOF</name>
<proteinExistence type="predicted"/>
<evidence type="ECO:0000313" key="2">
    <source>
        <dbReference type="Proteomes" id="UP000734854"/>
    </source>
</evidence>
<comment type="caution">
    <text evidence="1">The sequence shown here is derived from an EMBL/GenBank/DDBJ whole genome shotgun (WGS) entry which is preliminary data.</text>
</comment>